<feature type="transmembrane region" description="Helical" evidence="7">
    <location>
        <begin position="683"/>
        <end position="705"/>
    </location>
</feature>
<feature type="transmembrane region" description="Helical" evidence="7">
    <location>
        <begin position="776"/>
        <end position="795"/>
    </location>
</feature>
<feature type="transmembrane region" description="Helical" evidence="7">
    <location>
        <begin position="443"/>
        <end position="461"/>
    </location>
</feature>
<proteinExistence type="inferred from homology"/>
<dbReference type="PANTHER" id="PTHR30572:SF4">
    <property type="entry name" value="ABC TRANSPORTER PERMEASE YTRF"/>
    <property type="match status" value="1"/>
</dbReference>
<protein>
    <recommendedName>
        <fullName evidence="8">ABC3 transporter permease C-terminal domain-containing protein</fullName>
    </recommendedName>
</protein>
<keyword evidence="5 7" id="KW-0472">Membrane</keyword>
<evidence type="ECO:0000256" key="1">
    <source>
        <dbReference type="ARBA" id="ARBA00004651"/>
    </source>
</evidence>
<feature type="transmembrane region" description="Helical" evidence="7">
    <location>
        <begin position="319"/>
        <end position="349"/>
    </location>
</feature>
<dbReference type="InterPro" id="IPR003838">
    <property type="entry name" value="ABC3_permease_C"/>
</dbReference>
<evidence type="ECO:0000313" key="9">
    <source>
        <dbReference type="EMBL" id="ABY34059.1"/>
    </source>
</evidence>
<keyword evidence="3 7" id="KW-0812">Transmembrane</keyword>
<dbReference type="Pfam" id="PF02687">
    <property type="entry name" value="FtsX"/>
    <property type="match status" value="2"/>
</dbReference>
<evidence type="ECO:0000313" key="10">
    <source>
        <dbReference type="Proteomes" id="UP000002008"/>
    </source>
</evidence>
<dbReference type="STRING" id="324602.Caur_0823"/>
<feature type="transmembrane region" description="Helical" evidence="7">
    <location>
        <begin position="369"/>
        <end position="389"/>
    </location>
</feature>
<dbReference type="HOGENOM" id="CLU_355534_0_0_0"/>
<feature type="transmembrane region" description="Helical" evidence="7">
    <location>
        <begin position="266"/>
        <end position="298"/>
    </location>
</feature>
<comment type="similarity">
    <text evidence="6">Belongs to the ABC-4 integral membrane protein family.</text>
</comment>
<evidence type="ECO:0000256" key="7">
    <source>
        <dbReference type="SAM" id="Phobius"/>
    </source>
</evidence>
<feature type="domain" description="ABC3 transporter permease C-terminal" evidence="8">
    <location>
        <begin position="683"/>
        <end position="802"/>
    </location>
</feature>
<keyword evidence="2" id="KW-1003">Cell membrane</keyword>
<dbReference type="eggNOG" id="COG0577">
    <property type="taxonomic scope" value="Bacteria"/>
</dbReference>
<keyword evidence="10" id="KW-1185">Reference proteome</keyword>
<dbReference type="EMBL" id="CP000909">
    <property type="protein sequence ID" value="ABY34059.1"/>
    <property type="molecule type" value="Genomic_DNA"/>
</dbReference>
<name>A9WGW4_CHLAA</name>
<reference evidence="10" key="1">
    <citation type="journal article" date="2011" name="BMC Genomics">
        <title>Complete genome sequence of the filamentous anoxygenic phototrophic bacterium Chloroflexus aurantiacus.</title>
        <authorList>
            <person name="Tang K.H."/>
            <person name="Barry K."/>
            <person name="Chertkov O."/>
            <person name="Dalin E."/>
            <person name="Han C.S."/>
            <person name="Hauser L.J."/>
            <person name="Honchak B.M."/>
            <person name="Karbach L.E."/>
            <person name="Land M.L."/>
            <person name="Lapidus A."/>
            <person name="Larimer F.W."/>
            <person name="Mikhailova N."/>
            <person name="Pitluck S."/>
            <person name="Pierson B.K."/>
            <person name="Blankenship R.E."/>
        </authorList>
    </citation>
    <scope>NUCLEOTIDE SEQUENCE [LARGE SCALE GENOMIC DNA]</scope>
    <source>
        <strain evidence="10">ATCC 29366 / DSM 635 / J-10-fl</strain>
    </source>
</reference>
<accession>A9WGW4</accession>
<dbReference type="AlphaFoldDB" id="A9WGW4"/>
<dbReference type="GO" id="GO:0022857">
    <property type="term" value="F:transmembrane transporter activity"/>
    <property type="evidence" value="ECO:0000318"/>
    <property type="project" value="GO_Central"/>
</dbReference>
<feature type="transmembrane region" description="Helical" evidence="7">
    <location>
        <begin position="735"/>
        <end position="756"/>
    </location>
</feature>
<gene>
    <name evidence="9" type="ordered locus">Caur_0823</name>
</gene>
<evidence type="ECO:0000259" key="8">
    <source>
        <dbReference type="Pfam" id="PF02687"/>
    </source>
</evidence>
<sequence>MCYTPDNSIKRERPMISPRWHKIWRDLRATPTRTILVVLSIAVGVFAFGVILTTRTVIERELRRSFLAIDPASAIITTTTFDDDLVEAVARLPGVAIAEGRRVVPARIQLSAGRWEDALITVLPDDGQRRIGIVRPQAGSWPPPDRALLFERASLSRIGATIGAEVVVELPGIGERTMPIAGTIHDLSTPLAVLTAQSFIYMNEETLRWLGGPTGYNQLYLVVNGDRRDLATIHDMTQAVERLLERSGHPVLQTYVPPPLQHPAEALLPVITVLMTIVGLLALVASSFLSINTISAILNQQTRQLGVMAAIGAGPRTLALMYTATAALFGLLALVLAVPTGLLATQGFAAFLGSQLNIDLPWPLVSGDILLLQIVAGLAVPVLTSLWPIRSALRRPVRVLLSGETAPPPPPRVVTMITRAFGTYLRRPTLLALRNAFRQRARLFRTLIALALGGSVLITVMTQRTSLFTTLEASLSSLNYDLEVQLAHPYRIERVSPLIAAIPAVTRVESTQRALAFPVRPDGTDGEELALRALPADTDFFRPRLSEGRWLAGPGVREVVFSTNILMKEPYLRVGDWVTLSINGHESQWRLVGLIEVFTPPTMPAQAYVDLDAFTTEYGGVGRTDTLRVATIGHDPLSHAAAARAIEQQLTAYDIRLRLIRTMSDERRILEERFNLATGAISIMALIIGTVGVLGLTGTLSINVLERTREIGILRAIGADDDAIRELVITESLTMALLAWLAGVLLSIPMSYALAYNFGKALLNVPLIWSYSLPAIWMWLGVVMIFALVASVLPARAATRMSVREALAYE</sequence>
<dbReference type="PANTHER" id="PTHR30572">
    <property type="entry name" value="MEMBRANE COMPONENT OF TRANSPORTER-RELATED"/>
    <property type="match status" value="1"/>
</dbReference>
<dbReference type="PATRIC" id="fig|324602.8.peg.936"/>
<dbReference type="KEGG" id="cau:Caur_0823"/>
<feature type="domain" description="ABC3 transporter permease C-terminal" evidence="8">
    <location>
        <begin position="277"/>
        <end position="396"/>
    </location>
</feature>
<comment type="subcellular location">
    <subcellularLocation>
        <location evidence="1">Cell membrane</location>
        <topology evidence="1">Multi-pass membrane protein</topology>
    </subcellularLocation>
</comment>
<dbReference type="GO" id="GO:0005886">
    <property type="term" value="C:plasma membrane"/>
    <property type="evidence" value="ECO:0000318"/>
    <property type="project" value="GO_Central"/>
</dbReference>
<dbReference type="Proteomes" id="UP000002008">
    <property type="component" value="Chromosome"/>
</dbReference>
<keyword evidence="4 7" id="KW-1133">Transmembrane helix</keyword>
<dbReference type="InterPro" id="IPR050250">
    <property type="entry name" value="Macrolide_Exporter_MacB"/>
</dbReference>
<dbReference type="InParanoid" id="A9WGW4"/>
<evidence type="ECO:0000256" key="5">
    <source>
        <dbReference type="ARBA" id="ARBA00023136"/>
    </source>
</evidence>
<organism evidence="9 10">
    <name type="scientific">Chloroflexus aurantiacus (strain ATCC 29366 / DSM 635 / J-10-fl)</name>
    <dbReference type="NCBI Taxonomy" id="324602"/>
    <lineage>
        <taxon>Bacteria</taxon>
        <taxon>Bacillati</taxon>
        <taxon>Chloroflexota</taxon>
        <taxon>Chloroflexia</taxon>
        <taxon>Chloroflexales</taxon>
        <taxon>Chloroflexineae</taxon>
        <taxon>Chloroflexaceae</taxon>
        <taxon>Chloroflexus</taxon>
    </lineage>
</organism>
<evidence type="ECO:0000256" key="3">
    <source>
        <dbReference type="ARBA" id="ARBA00022692"/>
    </source>
</evidence>
<evidence type="ECO:0000256" key="2">
    <source>
        <dbReference type="ARBA" id="ARBA00022475"/>
    </source>
</evidence>
<evidence type="ECO:0000256" key="4">
    <source>
        <dbReference type="ARBA" id="ARBA00022989"/>
    </source>
</evidence>
<evidence type="ECO:0000256" key="6">
    <source>
        <dbReference type="ARBA" id="ARBA00038076"/>
    </source>
</evidence>
<dbReference type="EnsemblBacteria" id="ABY34059">
    <property type="protein sequence ID" value="ABY34059"/>
    <property type="gene ID" value="Caur_0823"/>
</dbReference>
<feature type="transmembrane region" description="Helical" evidence="7">
    <location>
        <begin position="35"/>
        <end position="58"/>
    </location>
</feature>